<gene>
    <name evidence="1" type="ORF">DPMN_180208</name>
</gene>
<keyword evidence="2" id="KW-1185">Reference proteome</keyword>
<sequence length="196" mass="22011">MKGLSFSITKEGGCGARILGCDGWMGVGGGGVVGTGDGLGKNILIKFHKDWMKTVTSTVYTNKLLTDTRTHAHTVAGHHTSNFQWHQTPQTTKYCKLNNLKTNILTKFHEDWIKTVTSIVYTSDLINILTKFHEDWMKTATSIVYTSDLINILTKFHKDWMKTVTSTVYTNKLLTDARTHTHAHTTDAGHHTVTYR</sequence>
<evidence type="ECO:0000313" key="1">
    <source>
        <dbReference type="EMBL" id="KAH3778737.1"/>
    </source>
</evidence>
<dbReference type="Proteomes" id="UP000828390">
    <property type="component" value="Unassembled WGS sequence"/>
</dbReference>
<name>A0A9D4EEB2_DREPO</name>
<evidence type="ECO:0000313" key="2">
    <source>
        <dbReference type="Proteomes" id="UP000828390"/>
    </source>
</evidence>
<protein>
    <submittedName>
        <fullName evidence="1">Uncharacterized protein</fullName>
    </submittedName>
</protein>
<comment type="caution">
    <text evidence="1">The sequence shown here is derived from an EMBL/GenBank/DDBJ whole genome shotgun (WGS) entry which is preliminary data.</text>
</comment>
<dbReference type="EMBL" id="JAIWYP010000009">
    <property type="protein sequence ID" value="KAH3778737.1"/>
    <property type="molecule type" value="Genomic_DNA"/>
</dbReference>
<organism evidence="1 2">
    <name type="scientific">Dreissena polymorpha</name>
    <name type="common">Zebra mussel</name>
    <name type="synonym">Mytilus polymorpha</name>
    <dbReference type="NCBI Taxonomy" id="45954"/>
    <lineage>
        <taxon>Eukaryota</taxon>
        <taxon>Metazoa</taxon>
        <taxon>Spiralia</taxon>
        <taxon>Lophotrochozoa</taxon>
        <taxon>Mollusca</taxon>
        <taxon>Bivalvia</taxon>
        <taxon>Autobranchia</taxon>
        <taxon>Heteroconchia</taxon>
        <taxon>Euheterodonta</taxon>
        <taxon>Imparidentia</taxon>
        <taxon>Neoheterodontei</taxon>
        <taxon>Myida</taxon>
        <taxon>Dreissenoidea</taxon>
        <taxon>Dreissenidae</taxon>
        <taxon>Dreissena</taxon>
    </lineage>
</organism>
<proteinExistence type="predicted"/>
<accession>A0A9D4EEB2</accession>
<reference evidence="1" key="2">
    <citation type="submission" date="2020-11" db="EMBL/GenBank/DDBJ databases">
        <authorList>
            <person name="McCartney M.A."/>
            <person name="Auch B."/>
            <person name="Kono T."/>
            <person name="Mallez S."/>
            <person name="Becker A."/>
            <person name="Gohl D.M."/>
            <person name="Silverstein K.A.T."/>
            <person name="Koren S."/>
            <person name="Bechman K.B."/>
            <person name="Herman A."/>
            <person name="Abrahante J.E."/>
            <person name="Garbe J."/>
        </authorList>
    </citation>
    <scope>NUCLEOTIDE SEQUENCE</scope>
    <source>
        <strain evidence="1">Duluth1</strain>
        <tissue evidence="1">Whole animal</tissue>
    </source>
</reference>
<reference evidence="1" key="1">
    <citation type="journal article" date="2019" name="bioRxiv">
        <title>The Genome of the Zebra Mussel, Dreissena polymorpha: A Resource for Invasive Species Research.</title>
        <authorList>
            <person name="McCartney M.A."/>
            <person name="Auch B."/>
            <person name="Kono T."/>
            <person name="Mallez S."/>
            <person name="Zhang Y."/>
            <person name="Obille A."/>
            <person name="Becker A."/>
            <person name="Abrahante J.E."/>
            <person name="Garbe J."/>
            <person name="Badalamenti J.P."/>
            <person name="Herman A."/>
            <person name="Mangelson H."/>
            <person name="Liachko I."/>
            <person name="Sullivan S."/>
            <person name="Sone E.D."/>
            <person name="Koren S."/>
            <person name="Silverstein K.A.T."/>
            <person name="Beckman K.B."/>
            <person name="Gohl D.M."/>
        </authorList>
    </citation>
    <scope>NUCLEOTIDE SEQUENCE</scope>
    <source>
        <strain evidence="1">Duluth1</strain>
        <tissue evidence="1">Whole animal</tissue>
    </source>
</reference>
<dbReference type="AlphaFoldDB" id="A0A9D4EEB2"/>